<sequence length="161" mass="18888">MSRVKNFLTELDDYELAYFTKFKLQTYMKDTQLEIKEYLVERNLNESKIDRLILENPKSKLNDDRKRCPRCYSDKIRKDKVEWTNTGGGIGIGDEVATWDGIGGRATYKNEIICNVCGYWLEDPNQEKPLPTSKKNIIRNLGFFIKRIKQVKTVSNNLFYS</sequence>
<evidence type="ECO:0000313" key="1">
    <source>
        <dbReference type="EMBL" id="MFC0605217.1"/>
    </source>
</evidence>
<dbReference type="EMBL" id="JBHLTQ010000005">
    <property type="protein sequence ID" value="MFC0605217.1"/>
    <property type="molecule type" value="Genomic_DNA"/>
</dbReference>
<name>A0ABV6QBG2_9FLAO</name>
<proteinExistence type="predicted"/>
<protein>
    <submittedName>
        <fullName evidence="1">Uncharacterized protein</fullName>
    </submittedName>
</protein>
<comment type="caution">
    <text evidence="1">The sequence shown here is derived from an EMBL/GenBank/DDBJ whole genome shotgun (WGS) entry which is preliminary data.</text>
</comment>
<dbReference type="Proteomes" id="UP001589832">
    <property type="component" value="Unassembled WGS sequence"/>
</dbReference>
<dbReference type="RefSeq" id="WP_386064177.1">
    <property type="nucleotide sequence ID" value="NZ_JBHLTQ010000005.1"/>
</dbReference>
<organism evidence="1 2">
    <name type="scientific">Winogradskyella pulchriflava</name>
    <dbReference type="NCBI Taxonomy" id="1110688"/>
    <lineage>
        <taxon>Bacteria</taxon>
        <taxon>Pseudomonadati</taxon>
        <taxon>Bacteroidota</taxon>
        <taxon>Flavobacteriia</taxon>
        <taxon>Flavobacteriales</taxon>
        <taxon>Flavobacteriaceae</taxon>
        <taxon>Winogradskyella</taxon>
    </lineage>
</organism>
<accession>A0ABV6QBG2</accession>
<evidence type="ECO:0000313" key="2">
    <source>
        <dbReference type="Proteomes" id="UP001589832"/>
    </source>
</evidence>
<gene>
    <name evidence="1" type="ORF">ACFFGA_11670</name>
</gene>
<keyword evidence="2" id="KW-1185">Reference proteome</keyword>
<reference evidence="1 2" key="1">
    <citation type="submission" date="2024-09" db="EMBL/GenBank/DDBJ databases">
        <authorList>
            <person name="Sun Q."/>
            <person name="Mori K."/>
        </authorList>
    </citation>
    <scope>NUCLEOTIDE SEQUENCE [LARGE SCALE GENOMIC DNA]</scope>
    <source>
        <strain evidence="1 2">NCAIM B.02481</strain>
    </source>
</reference>